<keyword evidence="7" id="KW-0448">Lipopolysaccharide biosynthesis</keyword>
<dbReference type="GO" id="GO:0009245">
    <property type="term" value="P:lipid A biosynthetic process"/>
    <property type="evidence" value="ECO:0007669"/>
    <property type="project" value="UniProtKB-KW"/>
</dbReference>
<reference evidence="13 14" key="1">
    <citation type="submission" date="2014-05" db="EMBL/GenBank/DDBJ databases">
        <title>Whole genome shotgun sequence of Rhizobium rhizogenes NBRC 13257.</title>
        <authorList>
            <person name="Katano-Makiyama Y."/>
            <person name="Hosoyama A."/>
            <person name="Hashimoto M."/>
            <person name="Hosoyama Y."/>
            <person name="Noguchi M."/>
            <person name="Tsuchikane K."/>
            <person name="Kimura A."/>
            <person name="Ohji S."/>
            <person name="Ichikawa N."/>
            <person name="Yamazoe A."/>
            <person name="Fujita N."/>
        </authorList>
    </citation>
    <scope>NUCLEOTIDE SEQUENCE [LARGE SCALE GENOMIC DNA]</scope>
    <source>
        <strain evidence="13 14">NBRC 13257</strain>
    </source>
</reference>
<dbReference type="RefSeq" id="WP_042471739.1">
    <property type="nucleotide sequence ID" value="NZ_BAYX01000004.1"/>
</dbReference>
<feature type="transmembrane region" description="Helical" evidence="11">
    <location>
        <begin position="235"/>
        <end position="252"/>
    </location>
</feature>
<protein>
    <recommendedName>
        <fullName evidence="12">EamA domain-containing protein</fullName>
    </recommendedName>
</protein>
<keyword evidence="8 11" id="KW-1133">Transmembrane helix</keyword>
<evidence type="ECO:0000256" key="6">
    <source>
        <dbReference type="ARBA" id="ARBA00022692"/>
    </source>
</evidence>
<evidence type="ECO:0000256" key="10">
    <source>
        <dbReference type="ARBA" id="ARBA00023136"/>
    </source>
</evidence>
<dbReference type="InterPro" id="IPR000390">
    <property type="entry name" value="Small_drug/metabolite_transptr"/>
</dbReference>
<keyword evidence="4" id="KW-0997">Cell inner membrane</keyword>
<feature type="transmembrane region" description="Helical" evidence="11">
    <location>
        <begin position="30"/>
        <end position="51"/>
    </location>
</feature>
<dbReference type="GO" id="GO:0005886">
    <property type="term" value="C:plasma membrane"/>
    <property type="evidence" value="ECO:0007669"/>
    <property type="project" value="UniProtKB-SubCell"/>
</dbReference>
<evidence type="ECO:0000256" key="5">
    <source>
        <dbReference type="ARBA" id="ARBA00022556"/>
    </source>
</evidence>
<keyword evidence="6 11" id="KW-0812">Transmembrane</keyword>
<evidence type="ECO:0000256" key="11">
    <source>
        <dbReference type="SAM" id="Phobius"/>
    </source>
</evidence>
<feature type="transmembrane region" description="Helical" evidence="11">
    <location>
        <begin position="58"/>
        <end position="82"/>
    </location>
</feature>
<dbReference type="GO" id="GO:0022857">
    <property type="term" value="F:transmembrane transporter activity"/>
    <property type="evidence" value="ECO:0007669"/>
    <property type="project" value="InterPro"/>
</dbReference>
<evidence type="ECO:0000256" key="2">
    <source>
        <dbReference type="ARBA" id="ARBA00022475"/>
    </source>
</evidence>
<organism evidence="13 14">
    <name type="scientific">Rhizobium rhizogenes NBRC 13257</name>
    <dbReference type="NCBI Taxonomy" id="1220581"/>
    <lineage>
        <taxon>Bacteria</taxon>
        <taxon>Pseudomonadati</taxon>
        <taxon>Pseudomonadota</taxon>
        <taxon>Alphaproteobacteria</taxon>
        <taxon>Hyphomicrobiales</taxon>
        <taxon>Rhizobiaceae</taxon>
        <taxon>Rhizobium/Agrobacterium group</taxon>
        <taxon>Rhizobium</taxon>
    </lineage>
</organism>
<dbReference type="SUPFAM" id="SSF103481">
    <property type="entry name" value="Multidrug resistance efflux transporter EmrE"/>
    <property type="match status" value="2"/>
</dbReference>
<keyword evidence="2" id="KW-1003">Cell membrane</keyword>
<dbReference type="InterPro" id="IPR037185">
    <property type="entry name" value="EmrE-like"/>
</dbReference>
<feature type="transmembrane region" description="Helical" evidence="11">
    <location>
        <begin position="211"/>
        <end position="228"/>
    </location>
</feature>
<feature type="domain" description="EamA" evidence="12">
    <location>
        <begin position="140"/>
        <end position="274"/>
    </location>
</feature>
<dbReference type="Proteomes" id="UP000026941">
    <property type="component" value="Unassembled WGS sequence"/>
</dbReference>
<keyword evidence="3" id="KW-0444">Lipid biosynthesis</keyword>
<dbReference type="Gene3D" id="1.10.3730.20">
    <property type="match status" value="1"/>
</dbReference>
<dbReference type="AlphaFoldDB" id="A0AA87Q4I3"/>
<evidence type="ECO:0000313" key="13">
    <source>
        <dbReference type="EMBL" id="GAJ92900.1"/>
    </source>
</evidence>
<evidence type="ECO:0000256" key="8">
    <source>
        <dbReference type="ARBA" id="ARBA00022989"/>
    </source>
</evidence>
<name>A0AA87Q4I3_RHIRH</name>
<dbReference type="Pfam" id="PF00892">
    <property type="entry name" value="EamA"/>
    <property type="match status" value="2"/>
</dbReference>
<evidence type="ECO:0000256" key="7">
    <source>
        <dbReference type="ARBA" id="ARBA00022985"/>
    </source>
</evidence>
<dbReference type="PANTHER" id="PTHR30561">
    <property type="entry name" value="SMR FAMILY PROTON-DEPENDENT DRUG EFFLUX TRANSPORTER SUGE"/>
    <property type="match status" value="1"/>
</dbReference>
<evidence type="ECO:0000256" key="4">
    <source>
        <dbReference type="ARBA" id="ARBA00022519"/>
    </source>
</evidence>
<feature type="transmembrane region" description="Helical" evidence="11">
    <location>
        <begin position="115"/>
        <end position="133"/>
    </location>
</feature>
<feature type="transmembrane region" description="Helical" evidence="11">
    <location>
        <begin position="170"/>
        <end position="191"/>
    </location>
</feature>
<keyword evidence="10 11" id="KW-0472">Membrane</keyword>
<feature type="transmembrane region" description="Helical" evidence="11">
    <location>
        <begin position="88"/>
        <end position="108"/>
    </location>
</feature>
<evidence type="ECO:0000256" key="9">
    <source>
        <dbReference type="ARBA" id="ARBA00023098"/>
    </source>
</evidence>
<keyword evidence="9" id="KW-0443">Lipid metabolism</keyword>
<evidence type="ECO:0000256" key="3">
    <source>
        <dbReference type="ARBA" id="ARBA00022516"/>
    </source>
</evidence>
<sequence length="276" mass="28774">MSAAVIGLALSAAILHATWNAFLRSGGDRLWTVTVMSFASTIVALPFVLIYPLPASGAWLYIVLSAALQVGYSIFLVAAYRYGELGQVYPIVRGTIPLLVTVGGFIITGDEINSYQIAGVVLVALGIMSLALGKGRASTSSILFALVTGAIIAAYATVDSIGVRQTGQSGAYTAWVLVLYGAFLLVAFLVLRRRLVVDFRAPDTWKALGGGLVAMVAYGVIVAAFALGPAGPITALRETSVVFAVLIGWLFLGEALAVRRIIACVIVASGAILLGH</sequence>
<dbReference type="PANTHER" id="PTHR30561:SF9">
    <property type="entry name" value="4-AMINO-4-DEOXY-L-ARABINOSE-PHOSPHOUNDECAPRENOL FLIPPASE SUBUNIT ARNF-RELATED"/>
    <property type="match status" value="1"/>
</dbReference>
<comment type="caution">
    <text evidence="13">The sequence shown here is derived from an EMBL/GenBank/DDBJ whole genome shotgun (WGS) entry which is preliminary data.</text>
</comment>
<keyword evidence="5" id="KW-0441">Lipid A biosynthesis</keyword>
<evidence type="ECO:0000259" key="12">
    <source>
        <dbReference type="Pfam" id="PF00892"/>
    </source>
</evidence>
<comment type="subcellular location">
    <subcellularLocation>
        <location evidence="1">Cell membrane</location>
        <topology evidence="1">Multi-pass membrane protein</topology>
    </subcellularLocation>
</comment>
<gene>
    <name evidence="13" type="ORF">RRH01S_04_04550</name>
</gene>
<evidence type="ECO:0000313" key="14">
    <source>
        <dbReference type="Proteomes" id="UP000026941"/>
    </source>
</evidence>
<proteinExistence type="predicted"/>
<dbReference type="GO" id="GO:0009103">
    <property type="term" value="P:lipopolysaccharide biosynthetic process"/>
    <property type="evidence" value="ECO:0007669"/>
    <property type="project" value="UniProtKB-KW"/>
</dbReference>
<dbReference type="InterPro" id="IPR000620">
    <property type="entry name" value="EamA_dom"/>
</dbReference>
<accession>A0AA87Q4I3</accession>
<evidence type="ECO:0000256" key="1">
    <source>
        <dbReference type="ARBA" id="ARBA00004651"/>
    </source>
</evidence>
<dbReference type="EMBL" id="BAYX01000004">
    <property type="protein sequence ID" value="GAJ92900.1"/>
    <property type="molecule type" value="Genomic_DNA"/>
</dbReference>
<feature type="domain" description="EamA" evidence="12">
    <location>
        <begin position="6"/>
        <end position="129"/>
    </location>
</feature>
<feature type="transmembrane region" description="Helical" evidence="11">
    <location>
        <begin position="139"/>
        <end position="158"/>
    </location>
</feature>